<dbReference type="AlphaFoldDB" id="Q75AJ5"/>
<dbReference type="OrthoDB" id="4068713at2759"/>
<reference evidence="2" key="2">
    <citation type="journal article" date="2013" name="G3 (Bethesda)">
        <title>Genomes of Ashbya fungi isolated from insects reveal four mating-type loci, numerous translocations, lack of transposons, and distinct gene duplications.</title>
        <authorList>
            <person name="Dietrich F.S."/>
            <person name="Voegeli S."/>
            <person name="Kuo S."/>
            <person name="Philippsen P."/>
        </authorList>
    </citation>
    <scope>GENOME REANNOTATION</scope>
    <source>
        <strain evidence="2">ATCC 10895 / CBS 109.51 / FGSC 9923 / NRRL Y-1056</strain>
    </source>
</reference>
<reference evidence="1 2" key="1">
    <citation type="journal article" date="2004" name="Science">
        <title>The Ashbya gossypii genome as a tool for mapping the ancient Saccharomyces cerevisiae genome.</title>
        <authorList>
            <person name="Dietrich F.S."/>
            <person name="Voegeli S."/>
            <person name="Brachat S."/>
            <person name="Lerch A."/>
            <person name="Gates K."/>
            <person name="Steiner S."/>
            <person name="Mohr C."/>
            <person name="Pohlmann R."/>
            <person name="Luedi P."/>
            <person name="Choi S."/>
            <person name="Wing R.A."/>
            <person name="Flavier A."/>
            <person name="Gaffney T.D."/>
            <person name="Philippsen P."/>
        </authorList>
    </citation>
    <scope>NUCLEOTIDE SEQUENCE [LARGE SCALE GENOMIC DNA]</scope>
    <source>
        <strain evidence="2">ATCC 10895 / CBS 109.51 / FGSC 9923 / NRRL Y-1056</strain>
    </source>
</reference>
<protein>
    <submittedName>
        <fullName evidence="1">ADL068Wp</fullName>
    </submittedName>
</protein>
<accession>Q75AJ5</accession>
<dbReference type="InParanoid" id="Q75AJ5"/>
<dbReference type="EMBL" id="AE016817">
    <property type="protein sequence ID" value="AAS51852.1"/>
    <property type="molecule type" value="Genomic_DNA"/>
</dbReference>
<organism evidence="1 2">
    <name type="scientific">Eremothecium gossypii (strain ATCC 10895 / CBS 109.51 / FGSC 9923 / NRRL Y-1056)</name>
    <name type="common">Yeast</name>
    <name type="synonym">Ashbya gossypii</name>
    <dbReference type="NCBI Taxonomy" id="284811"/>
    <lineage>
        <taxon>Eukaryota</taxon>
        <taxon>Fungi</taxon>
        <taxon>Dikarya</taxon>
        <taxon>Ascomycota</taxon>
        <taxon>Saccharomycotina</taxon>
        <taxon>Saccharomycetes</taxon>
        <taxon>Saccharomycetales</taxon>
        <taxon>Saccharomycetaceae</taxon>
        <taxon>Eremothecium</taxon>
    </lineage>
</organism>
<keyword evidence="2" id="KW-1185">Reference proteome</keyword>
<proteinExistence type="predicted"/>
<dbReference type="KEGG" id="ago:AGOS_ADL068W"/>
<gene>
    <name evidence="1" type="ORF">AGOS_ADL068W</name>
</gene>
<dbReference type="RefSeq" id="NP_984028.1">
    <property type="nucleotide sequence ID" value="NM_209381.1"/>
</dbReference>
<dbReference type="Proteomes" id="UP000000591">
    <property type="component" value="Chromosome IV"/>
</dbReference>
<dbReference type="eggNOG" id="ENOG502QQKM">
    <property type="taxonomic scope" value="Eukaryota"/>
</dbReference>
<dbReference type="GeneID" id="4620170"/>
<evidence type="ECO:0000313" key="1">
    <source>
        <dbReference type="EMBL" id="AAS51852.1"/>
    </source>
</evidence>
<dbReference type="FunCoup" id="Q75AJ5">
    <property type="interactions" value="64"/>
</dbReference>
<dbReference type="OMA" id="NTYQWDY"/>
<name>Q75AJ5_EREGS</name>
<evidence type="ECO:0000313" key="2">
    <source>
        <dbReference type="Proteomes" id="UP000000591"/>
    </source>
</evidence>
<sequence length="399" mass="44963">MEWNKLGMAYPSHQMVQEVVASHPIRIRIDNLPPTKGWRQIKGFLSQFVPYEQVLNVKVLPLIPSMTPPFIPLQSCIVLLRQDTDWPGLLMHLNGIQWDYYTMMAWVLPNFIPQDGAPLLSVSPPDSGGSLHKNNGHHYDQAERQKHAARLPLHAFTGPAMPALPGGEQSVQHPSKRLTQIFNEGAFRRQMSQRNMHQLQISNFPPCLHWDEVVKTTQIKLDSGGDIQRGDGGAAIPSHHVIQPHVLQDEKNEIVPDLTIMTAHPEKYGKLKWTILKDFIKLKCPKLLEIDHKSQGAALSNTREFYVGVYENSESHVEIILLPSDKPDRIIEGPVSEEEAQAAGGPDLQRFKVRATLFQAVLGFHSKELCDLCLDAINGEEYMLGYKLQVQRLAKLSST</sequence>
<dbReference type="HOGENOM" id="CLU_042690_0_0_1"/>